<dbReference type="Pfam" id="PF03399">
    <property type="entry name" value="SAC3_GANP"/>
    <property type="match status" value="1"/>
</dbReference>
<feature type="compositionally biased region" description="Pro residues" evidence="1">
    <location>
        <begin position="39"/>
        <end position="48"/>
    </location>
</feature>
<evidence type="ECO:0000313" key="4">
    <source>
        <dbReference type="Proteomes" id="UP001432322"/>
    </source>
</evidence>
<evidence type="ECO:0000259" key="2">
    <source>
        <dbReference type="Pfam" id="PF03399"/>
    </source>
</evidence>
<feature type="non-terminal residue" evidence="3">
    <location>
        <position position="1"/>
    </location>
</feature>
<protein>
    <recommendedName>
        <fullName evidence="2">SAC3/GANP/THP3 conserved domain-containing protein</fullName>
    </recommendedName>
</protein>
<feature type="compositionally biased region" description="Polar residues" evidence="1">
    <location>
        <begin position="97"/>
        <end position="106"/>
    </location>
</feature>
<feature type="region of interest" description="Disordered" evidence="1">
    <location>
        <begin position="122"/>
        <end position="157"/>
    </location>
</feature>
<feature type="compositionally biased region" description="Basic and acidic residues" evidence="1">
    <location>
        <begin position="312"/>
        <end position="329"/>
    </location>
</feature>
<feature type="region of interest" description="Disordered" evidence="1">
    <location>
        <begin position="380"/>
        <end position="409"/>
    </location>
</feature>
<proteinExistence type="predicted"/>
<dbReference type="GO" id="GO:0005634">
    <property type="term" value="C:nucleus"/>
    <property type="evidence" value="ECO:0007669"/>
    <property type="project" value="TreeGrafter"/>
</dbReference>
<name>A0AAV5VS14_9BILA</name>
<feature type="region of interest" description="Disordered" evidence="1">
    <location>
        <begin position="267"/>
        <end position="353"/>
    </location>
</feature>
<feature type="region of interest" description="Disordered" evidence="1">
    <location>
        <begin position="1"/>
        <end position="54"/>
    </location>
</feature>
<dbReference type="Gene3D" id="1.25.40.990">
    <property type="match status" value="1"/>
</dbReference>
<dbReference type="InterPro" id="IPR005062">
    <property type="entry name" value="SAC3/GANP/THP3_conserved"/>
</dbReference>
<feature type="compositionally biased region" description="Pro residues" evidence="1">
    <location>
        <begin position="1"/>
        <end position="16"/>
    </location>
</feature>
<reference evidence="3" key="1">
    <citation type="submission" date="2023-10" db="EMBL/GenBank/DDBJ databases">
        <title>Genome assembly of Pristionchus species.</title>
        <authorList>
            <person name="Yoshida K."/>
            <person name="Sommer R.J."/>
        </authorList>
    </citation>
    <scope>NUCLEOTIDE SEQUENCE</scope>
    <source>
        <strain evidence="3">RS5133</strain>
    </source>
</reference>
<evidence type="ECO:0000256" key="1">
    <source>
        <dbReference type="SAM" id="MobiDB-lite"/>
    </source>
</evidence>
<accession>A0AAV5VS14</accession>
<feature type="domain" description="SAC3/GANP/THP3 conserved" evidence="2">
    <location>
        <begin position="461"/>
        <end position="677"/>
    </location>
</feature>
<organism evidence="3 4">
    <name type="scientific">Pristionchus fissidentatus</name>
    <dbReference type="NCBI Taxonomy" id="1538716"/>
    <lineage>
        <taxon>Eukaryota</taxon>
        <taxon>Metazoa</taxon>
        <taxon>Ecdysozoa</taxon>
        <taxon>Nematoda</taxon>
        <taxon>Chromadorea</taxon>
        <taxon>Rhabditida</taxon>
        <taxon>Rhabditina</taxon>
        <taxon>Diplogasteromorpha</taxon>
        <taxon>Diplogasteroidea</taxon>
        <taxon>Neodiplogasteridae</taxon>
        <taxon>Pristionchus</taxon>
    </lineage>
</organism>
<dbReference type="AlphaFoldDB" id="A0AAV5VS14"/>
<evidence type="ECO:0000313" key="3">
    <source>
        <dbReference type="EMBL" id="GMT21118.1"/>
    </source>
</evidence>
<dbReference type="Proteomes" id="UP001432322">
    <property type="component" value="Unassembled WGS sequence"/>
</dbReference>
<dbReference type="EMBL" id="BTSY01000003">
    <property type="protein sequence ID" value="GMT21118.1"/>
    <property type="molecule type" value="Genomic_DNA"/>
</dbReference>
<dbReference type="PANTHER" id="PTHR12436">
    <property type="entry name" value="80 KDA MCM3-ASSOCIATED PROTEIN"/>
    <property type="match status" value="1"/>
</dbReference>
<gene>
    <name evidence="3" type="ORF">PFISCL1PPCAC_12415</name>
</gene>
<feature type="compositionally biased region" description="Basic and acidic residues" evidence="1">
    <location>
        <begin position="380"/>
        <end position="394"/>
    </location>
</feature>
<comment type="caution">
    <text evidence="3">The sequence shown here is derived from an EMBL/GenBank/DDBJ whole genome shotgun (WGS) entry which is preliminary data.</text>
</comment>
<sequence>FDPSTIPIPGPPPAPPGSSDQQSAWANASAALSRVQPAPHVPQPPSFPPVGAQPFPWLMQQYATGLAAAAASNAYPQHNNYGATGGGNWNATGPARPQNTGWNGQNRVQNQFNQQKTWNLPQQQPKTWQPQQGSANGNQNGNPMQQGQQQWNNRPGNFKSFGFNKPVNGRLPHLQNSFVKQGGGPMDNGEQVCEKAPQFGNVPESVRKFMERSLAAAPSADHAKVLAYLEARLRPVLQSGSARFVNWDNEPLPHTKNYELTKTWTPSASNAHKANPVVSPVKTPASNGFSWASPPKDTENRRRKRRSSSSPDSDRKSEKRGWYEDREARSPSIEITGETKVGGGKSGRSGKWEERVDGMKCSIDGVSRFQYLSKKEKKQLLQKEKAQKKAEKKFSPLQQQSKSAKKDKKPLHFNYVDPQEHSRKADRMRRFAQDVAVAAPAVPYRPSRNHIVVGTSTEIEKKYFRLTAAPDPTTVRPLEILKKSLHHMKEQYRKSADYRFMCDQFRSIRQDLTVQRIRNNFTVEVYEIHARIALENKDREEFNKCQSQLKVLYEEVDECPNEPEFTAYRLLYSVAMGNNTDVATILQGLSNEMREEKCVAYALKVRNKLTMGDQVGFFKLYESKAPLMCAYLLDMFVERERIAALNAFVKAYRPSLPVSTVSKWLAMDEDEFVQWMAEKKIAQLRVGGEVDCKALSSVTIA</sequence>
<keyword evidence="4" id="KW-1185">Reference proteome</keyword>
<dbReference type="PANTHER" id="PTHR12436:SF4">
    <property type="entry name" value="LEUKOCYTE RECEPTOR CLUSTER MEMBER 8"/>
    <property type="match status" value="1"/>
</dbReference>
<dbReference type="InterPro" id="IPR045107">
    <property type="entry name" value="SAC3/GANP/THP3"/>
</dbReference>
<feature type="region of interest" description="Disordered" evidence="1">
    <location>
        <begin position="86"/>
        <end position="106"/>
    </location>
</feature>